<accession>A0A9W6Z6P8</accession>
<name>A0A9W6Z6P8_9STRA</name>
<dbReference type="PROSITE" id="PS51186">
    <property type="entry name" value="GNAT"/>
    <property type="match status" value="1"/>
</dbReference>
<feature type="region of interest" description="Disordered" evidence="1">
    <location>
        <begin position="230"/>
        <end position="261"/>
    </location>
</feature>
<keyword evidence="4" id="KW-1185">Reference proteome</keyword>
<organism evidence="3 4">
    <name type="scientific">Triparma retinervis</name>
    <dbReference type="NCBI Taxonomy" id="2557542"/>
    <lineage>
        <taxon>Eukaryota</taxon>
        <taxon>Sar</taxon>
        <taxon>Stramenopiles</taxon>
        <taxon>Ochrophyta</taxon>
        <taxon>Bolidophyceae</taxon>
        <taxon>Parmales</taxon>
        <taxon>Triparmaceae</taxon>
        <taxon>Triparma</taxon>
    </lineage>
</organism>
<dbReference type="SUPFAM" id="SSF55729">
    <property type="entry name" value="Acyl-CoA N-acyltransferases (Nat)"/>
    <property type="match status" value="1"/>
</dbReference>
<dbReference type="AlphaFoldDB" id="A0A9W6Z6P8"/>
<feature type="compositionally biased region" description="Acidic residues" evidence="1">
    <location>
        <begin position="237"/>
        <end position="246"/>
    </location>
</feature>
<evidence type="ECO:0000313" key="4">
    <source>
        <dbReference type="Proteomes" id="UP001165082"/>
    </source>
</evidence>
<feature type="domain" description="N-acetyltransferase" evidence="2">
    <location>
        <begin position="62"/>
        <end position="230"/>
    </location>
</feature>
<dbReference type="EMBL" id="BRXZ01004410">
    <property type="protein sequence ID" value="GMH48314.1"/>
    <property type="molecule type" value="Genomic_DNA"/>
</dbReference>
<dbReference type="PANTHER" id="PTHR42791:SF1">
    <property type="entry name" value="N-ACETYLTRANSFERASE DOMAIN-CONTAINING PROTEIN"/>
    <property type="match status" value="1"/>
</dbReference>
<reference evidence="3" key="1">
    <citation type="submission" date="2022-07" db="EMBL/GenBank/DDBJ databases">
        <title>Genome analysis of Parmales, a sister group of diatoms, reveals the evolutionary specialization of diatoms from phago-mixotrophs to photoautotrophs.</title>
        <authorList>
            <person name="Ban H."/>
            <person name="Sato S."/>
            <person name="Yoshikawa S."/>
            <person name="Kazumasa Y."/>
            <person name="Nakamura Y."/>
            <person name="Ichinomiya M."/>
            <person name="Saitoh K."/>
            <person name="Sato N."/>
            <person name="Blanc-Mathieu R."/>
            <person name="Endo H."/>
            <person name="Kuwata A."/>
            <person name="Ogata H."/>
        </authorList>
    </citation>
    <scope>NUCLEOTIDE SEQUENCE</scope>
</reference>
<dbReference type="Gene3D" id="3.40.630.30">
    <property type="match status" value="1"/>
</dbReference>
<feature type="non-terminal residue" evidence="3">
    <location>
        <position position="1"/>
    </location>
</feature>
<dbReference type="GO" id="GO:0016747">
    <property type="term" value="F:acyltransferase activity, transferring groups other than amino-acyl groups"/>
    <property type="evidence" value="ECO:0007669"/>
    <property type="project" value="InterPro"/>
</dbReference>
<dbReference type="InterPro" id="IPR016181">
    <property type="entry name" value="Acyl_CoA_acyltransferase"/>
</dbReference>
<protein>
    <recommendedName>
        <fullName evidence="2">N-acetyltransferase domain-containing protein</fullName>
    </recommendedName>
</protein>
<evidence type="ECO:0000256" key="1">
    <source>
        <dbReference type="SAM" id="MobiDB-lite"/>
    </source>
</evidence>
<evidence type="ECO:0000259" key="2">
    <source>
        <dbReference type="PROSITE" id="PS51186"/>
    </source>
</evidence>
<dbReference type="Proteomes" id="UP001165082">
    <property type="component" value="Unassembled WGS sequence"/>
</dbReference>
<dbReference type="PANTHER" id="PTHR42791">
    <property type="entry name" value="GNAT FAMILY ACETYLTRANSFERASE"/>
    <property type="match status" value="1"/>
</dbReference>
<comment type="caution">
    <text evidence="3">The sequence shown here is derived from an EMBL/GenBank/DDBJ whole genome shotgun (WGS) entry which is preliminary data.</text>
</comment>
<dbReference type="CDD" id="cd04301">
    <property type="entry name" value="NAT_SF"/>
    <property type="match status" value="1"/>
</dbReference>
<dbReference type="InterPro" id="IPR052523">
    <property type="entry name" value="Trichothecene_AcTrans"/>
</dbReference>
<dbReference type="Pfam" id="PF13527">
    <property type="entry name" value="Acetyltransf_9"/>
    <property type="match status" value="1"/>
</dbReference>
<proteinExistence type="predicted"/>
<evidence type="ECO:0000313" key="3">
    <source>
        <dbReference type="EMBL" id="GMH48314.1"/>
    </source>
</evidence>
<dbReference type="InterPro" id="IPR000182">
    <property type="entry name" value="GNAT_dom"/>
</dbReference>
<sequence length="261" mass="29074">MIQPSPTALSNLWVTSYVDYETWKFYLRGTTESRRALLAAYYPSYARSLIKKPGYRCYGETVDGTADSPSSAELSCSTCSQCLPPPPSSWLRRAVAAVKREIQIAIETIAVVPVIGVKSALRLRLYSRGGKRLQRRFVAARESLLGPRDSAASPLWRVDMVATAPACRRRGLMKKLMAQLLEDADAANADIILGTTSKGNRAAYERKGFVVVEASRVRWGDWYVWNAPLTSGNAGKEEEEEEEEEEEAKKIDDETIETVLM</sequence>
<gene>
    <name evidence="3" type="ORF">TrRE_jg958</name>
</gene>